<evidence type="ECO:0000313" key="4">
    <source>
        <dbReference type="Proteomes" id="UP000317374"/>
    </source>
</evidence>
<accession>A0A564LGE1</accession>
<dbReference type="Proteomes" id="UP000317374">
    <property type="component" value="Unassembled WGS sequence"/>
</dbReference>
<dbReference type="EMBL" id="JAPQEX020000001">
    <property type="protein sequence ID" value="MDG1643562.1"/>
    <property type="molecule type" value="Genomic_DNA"/>
</dbReference>
<feature type="domain" description="RelA/SpoT" evidence="1">
    <location>
        <begin position="76"/>
        <end position="193"/>
    </location>
</feature>
<reference evidence="2" key="2">
    <citation type="submission" date="2023-03" db="EMBL/GenBank/DDBJ databases">
        <title>identification of new KPC variant in Klebsiella huaxiensis from the Hospital Sewage Samples in China.</title>
        <authorList>
            <person name="Wu Y."/>
        </authorList>
    </citation>
    <scope>NUCLEOTIDE SEQUENCE</scope>
    <source>
        <strain evidence="2">ZR-9</strain>
    </source>
</reference>
<proteinExistence type="predicted"/>
<dbReference type="SMART" id="SM00954">
    <property type="entry name" value="RelA_SpoT"/>
    <property type="match status" value="1"/>
</dbReference>
<evidence type="ECO:0000313" key="3">
    <source>
        <dbReference type="EMBL" id="VUS80656.1"/>
    </source>
</evidence>
<dbReference type="Pfam" id="PF04607">
    <property type="entry name" value="RelA_SpoT"/>
    <property type="match status" value="1"/>
</dbReference>
<reference evidence="3 4" key="1">
    <citation type="submission" date="2019-07" db="EMBL/GenBank/DDBJ databases">
        <authorList>
            <person name="Brisse S."/>
            <person name="Rodrigues C."/>
            <person name="Thorpe H."/>
        </authorList>
    </citation>
    <scope>NUCLEOTIDE SEQUENCE [LARGE SCALE GENOMIC DNA]</scope>
    <source>
        <strain evidence="3">SB6422</strain>
    </source>
</reference>
<dbReference type="EMBL" id="CABGGW010000034">
    <property type="protein sequence ID" value="VUS80656.1"/>
    <property type="molecule type" value="Genomic_DNA"/>
</dbReference>
<dbReference type="RefSeq" id="WP_112214321.1">
    <property type="nucleotide sequence ID" value="NZ_CP036175.1"/>
</dbReference>
<gene>
    <name evidence="2" type="ORF">OXR69_017035</name>
    <name evidence="3" type="ORF">SB6422_02314</name>
</gene>
<dbReference type="PANTHER" id="PTHR47837">
    <property type="entry name" value="GTP PYROPHOSPHOKINASE YJBM"/>
    <property type="match status" value="1"/>
</dbReference>
<dbReference type="Gene3D" id="3.30.460.10">
    <property type="entry name" value="Beta Polymerase, domain 2"/>
    <property type="match status" value="1"/>
</dbReference>
<dbReference type="SUPFAM" id="SSF81301">
    <property type="entry name" value="Nucleotidyltransferase"/>
    <property type="match status" value="1"/>
</dbReference>
<name>A0A564LGE1_9ENTR</name>
<protein>
    <submittedName>
        <fullName evidence="2">RelA/SpoT domain-containing protein</fullName>
    </submittedName>
</protein>
<evidence type="ECO:0000259" key="1">
    <source>
        <dbReference type="SMART" id="SM00954"/>
    </source>
</evidence>
<dbReference type="GO" id="GO:0015969">
    <property type="term" value="P:guanosine tetraphosphate metabolic process"/>
    <property type="evidence" value="ECO:0007669"/>
    <property type="project" value="InterPro"/>
</dbReference>
<dbReference type="InterPro" id="IPR043519">
    <property type="entry name" value="NT_sf"/>
</dbReference>
<dbReference type="InterPro" id="IPR007685">
    <property type="entry name" value="RelA_SpoT"/>
</dbReference>
<dbReference type="PANTHER" id="PTHR47837:SF1">
    <property type="entry name" value="GTP PYROPHOSPHOKINASE YJBM"/>
    <property type="match status" value="1"/>
</dbReference>
<evidence type="ECO:0000313" key="5">
    <source>
        <dbReference type="Proteomes" id="UP001075001"/>
    </source>
</evidence>
<dbReference type="OrthoDB" id="9789634at2"/>
<dbReference type="InterPro" id="IPR052366">
    <property type="entry name" value="GTP_Pyrophosphokinase"/>
</dbReference>
<dbReference type="AlphaFoldDB" id="A0A564LGE1"/>
<evidence type="ECO:0000313" key="2">
    <source>
        <dbReference type="EMBL" id="MDG1643562.1"/>
    </source>
</evidence>
<keyword evidence="5" id="KW-1185">Reference proteome</keyword>
<organism evidence="3 4">
    <name type="scientific">Klebsiella huaxiensis</name>
    <dbReference type="NCBI Taxonomy" id="2153354"/>
    <lineage>
        <taxon>Bacteria</taxon>
        <taxon>Pseudomonadati</taxon>
        <taxon>Pseudomonadota</taxon>
        <taxon>Gammaproteobacteria</taxon>
        <taxon>Enterobacterales</taxon>
        <taxon>Enterobacteriaceae</taxon>
        <taxon>Klebsiella/Raoultella group</taxon>
        <taxon>Klebsiella</taxon>
    </lineage>
</organism>
<dbReference type="CDD" id="cd05399">
    <property type="entry name" value="NT_Rel-Spo_like"/>
    <property type="match status" value="1"/>
</dbReference>
<dbReference type="Proteomes" id="UP001075001">
    <property type="component" value="Unassembled WGS sequence"/>
</dbReference>
<sequence length="341" mass="38525">MLPINDKIMPDSAFQDGEFILKHSRSQIEKAGRRIRKGTASEKDIVIIQEYRAAHDRPMRHIRSALEQFGVGQVTSRLKRFPTILDKLSRPSLDGMTSTTINVSQMSDIAGCRVIMDNYDDLVEAEIYRTDIDGAIVKRTRDYLIAPKTTGYRGIHRIYSCGGFDVEVQFRTKLQHVWSTAIEIVDLFEGTKLKTSPQQADPRWLEFFRLFSEILYCKDAGIVTAELPGNINALRALESELSVYTKLMSFTISSPHILDDYTGIDSAVISVTPAGKVMQVDTVLFTEFEKLDAMALYQQNEAKGLTTIMVNVGDFSKLQEAYPAYQIDISQFTTELLKIVQ</sequence>